<accession>A0A6I6MPP2</accession>
<name>A0A6I6MPP2_9CAUL</name>
<gene>
    <name evidence="2" type="primary">scpA_2</name>
    <name evidence="2" type="ORF">DSM104635_01666</name>
</gene>
<dbReference type="RefSeq" id="WP_158765739.1">
    <property type="nucleotide sequence ID" value="NZ_CP047045.1"/>
</dbReference>
<dbReference type="EMBL" id="CP047045">
    <property type="protein sequence ID" value="QGZ94834.1"/>
    <property type="molecule type" value="Genomic_DNA"/>
</dbReference>
<proteinExistence type="predicted"/>
<dbReference type="Gene3D" id="6.10.250.2410">
    <property type="match status" value="1"/>
</dbReference>
<evidence type="ECO:0000313" key="3">
    <source>
        <dbReference type="Proteomes" id="UP000431269"/>
    </source>
</evidence>
<protein>
    <recommendedName>
        <fullName evidence="1">Segregation and condensation protein A</fullName>
    </recommendedName>
</protein>
<dbReference type="Pfam" id="PF02616">
    <property type="entry name" value="SMC_ScpA"/>
    <property type="match status" value="1"/>
</dbReference>
<dbReference type="InterPro" id="IPR003768">
    <property type="entry name" value="ScpA"/>
</dbReference>
<reference evidence="3" key="1">
    <citation type="submission" date="2019-12" db="EMBL/GenBank/DDBJ databases">
        <title>Complete genome of Terracaulis silvestris 0127_4.</title>
        <authorList>
            <person name="Vieira S."/>
            <person name="Riedel T."/>
            <person name="Sproer C."/>
            <person name="Pascual J."/>
            <person name="Boedeker C."/>
            <person name="Overmann J."/>
        </authorList>
    </citation>
    <scope>NUCLEOTIDE SEQUENCE [LARGE SCALE GENOMIC DNA]</scope>
    <source>
        <strain evidence="3">0127_4</strain>
    </source>
</reference>
<keyword evidence="3" id="KW-1185">Reference proteome</keyword>
<organism evidence="2 3">
    <name type="scientific">Terricaulis silvestris</name>
    <dbReference type="NCBI Taxonomy" id="2686094"/>
    <lineage>
        <taxon>Bacteria</taxon>
        <taxon>Pseudomonadati</taxon>
        <taxon>Pseudomonadota</taxon>
        <taxon>Alphaproteobacteria</taxon>
        <taxon>Caulobacterales</taxon>
        <taxon>Caulobacteraceae</taxon>
        <taxon>Terricaulis</taxon>
    </lineage>
</organism>
<dbReference type="PANTHER" id="PTHR33969:SF2">
    <property type="entry name" value="SEGREGATION AND CONDENSATION PROTEIN A"/>
    <property type="match status" value="1"/>
</dbReference>
<dbReference type="AlphaFoldDB" id="A0A6I6MPP2"/>
<dbReference type="KEGG" id="tsv:DSM104635_01666"/>
<evidence type="ECO:0000256" key="1">
    <source>
        <dbReference type="ARBA" id="ARBA00044777"/>
    </source>
</evidence>
<dbReference type="PANTHER" id="PTHR33969">
    <property type="entry name" value="SEGREGATION AND CONDENSATION PROTEIN A"/>
    <property type="match status" value="1"/>
</dbReference>
<dbReference type="Proteomes" id="UP000431269">
    <property type="component" value="Chromosome"/>
</dbReference>
<evidence type="ECO:0000313" key="2">
    <source>
        <dbReference type="EMBL" id="QGZ94834.1"/>
    </source>
</evidence>
<sequence>MSSDDIEIIEGDLFAAEQADEGEALMLALDHFEGPLHLLLELARAKKIDVAKVSVGEIADQYLAFIAEARSSNVEIAGDYLVMAAWLVVLKSRLLIPKPQLAEDEPDPQAMEAALRQKLMNLQLARAAAKRLQEMPQLGRDVFLNGQPTTTVLTKHTVWRADLYELLNAYCAERAKSIRKRAYTTQVRRAYPLETARKRLEQALTRLEEWSSIRSITPPMDSSEDAPPAESYLASTFGAALELAREHKLELRQAEAFAPLFVRARPVQNGPTE</sequence>